<keyword evidence="7 12" id="KW-1133">Transmembrane helix</keyword>
<organism evidence="13 14">
    <name type="scientific">Rosa chinensis</name>
    <name type="common">China rose</name>
    <dbReference type="NCBI Taxonomy" id="74649"/>
    <lineage>
        <taxon>Eukaryota</taxon>
        <taxon>Viridiplantae</taxon>
        <taxon>Streptophyta</taxon>
        <taxon>Embryophyta</taxon>
        <taxon>Tracheophyta</taxon>
        <taxon>Spermatophyta</taxon>
        <taxon>Magnoliopsida</taxon>
        <taxon>eudicotyledons</taxon>
        <taxon>Gunneridae</taxon>
        <taxon>Pentapetalae</taxon>
        <taxon>rosids</taxon>
        <taxon>fabids</taxon>
        <taxon>Rosales</taxon>
        <taxon>Rosaceae</taxon>
        <taxon>Rosoideae</taxon>
        <taxon>Rosoideae incertae sedis</taxon>
        <taxon>Rosa</taxon>
    </lineage>
</organism>
<evidence type="ECO:0000256" key="2">
    <source>
        <dbReference type="ARBA" id="ARBA00005189"/>
    </source>
</evidence>
<keyword evidence="4" id="KW-0444">Lipid biosynthesis</keyword>
<protein>
    <submittedName>
        <fullName evidence="13">Putative acyl-CoA desaturase</fullName>
    </submittedName>
</protein>
<evidence type="ECO:0000256" key="5">
    <source>
        <dbReference type="ARBA" id="ARBA00022692"/>
    </source>
</evidence>
<dbReference type="GO" id="GO:0005789">
    <property type="term" value="C:endoplasmic reticulum membrane"/>
    <property type="evidence" value="ECO:0007669"/>
    <property type="project" value="TreeGrafter"/>
</dbReference>
<proteinExistence type="inferred from homology"/>
<feature type="transmembrane region" description="Helical" evidence="12">
    <location>
        <begin position="48"/>
        <end position="69"/>
    </location>
</feature>
<dbReference type="PANTHER" id="PTHR11351">
    <property type="entry name" value="ACYL-COA DESATURASE"/>
    <property type="match status" value="1"/>
</dbReference>
<dbReference type="Proteomes" id="UP000238479">
    <property type="component" value="Chromosome 7"/>
</dbReference>
<comment type="subcellular location">
    <subcellularLocation>
        <location evidence="1">Membrane</location>
        <topology evidence="1">Multi-pass membrane protein</topology>
    </subcellularLocation>
</comment>
<keyword evidence="10 12" id="KW-0472">Membrane</keyword>
<comment type="caution">
    <text evidence="13">The sequence shown here is derived from an EMBL/GenBank/DDBJ whole genome shotgun (WGS) entry which is preliminary data.</text>
</comment>
<evidence type="ECO:0000256" key="6">
    <source>
        <dbReference type="ARBA" id="ARBA00022832"/>
    </source>
</evidence>
<dbReference type="Gramene" id="PRQ21036">
    <property type="protein sequence ID" value="PRQ21036"/>
    <property type="gene ID" value="RchiOBHm_Chr7g0234741"/>
</dbReference>
<evidence type="ECO:0000256" key="12">
    <source>
        <dbReference type="SAM" id="Phobius"/>
    </source>
</evidence>
<evidence type="ECO:0000313" key="13">
    <source>
        <dbReference type="EMBL" id="PRQ21036.1"/>
    </source>
</evidence>
<dbReference type="InterPro" id="IPR015876">
    <property type="entry name" value="Acyl-CoA_DS"/>
</dbReference>
<comment type="similarity">
    <text evidence="3">Belongs to the fatty acid desaturase type 1 family.</text>
</comment>
<keyword evidence="11" id="KW-0275">Fatty acid biosynthesis</keyword>
<feature type="transmembrane region" description="Helical" evidence="12">
    <location>
        <begin position="180"/>
        <end position="208"/>
    </location>
</feature>
<dbReference type="EMBL" id="PDCK01000045">
    <property type="protein sequence ID" value="PRQ21036.1"/>
    <property type="molecule type" value="Genomic_DNA"/>
</dbReference>
<keyword evidence="8" id="KW-0560">Oxidoreductase</keyword>
<keyword evidence="5 12" id="KW-0812">Transmembrane</keyword>
<dbReference type="GO" id="GO:0042761">
    <property type="term" value="P:very long-chain fatty acid biosynthetic process"/>
    <property type="evidence" value="ECO:0007669"/>
    <property type="project" value="TreeGrafter"/>
</dbReference>
<evidence type="ECO:0000256" key="9">
    <source>
        <dbReference type="ARBA" id="ARBA00023098"/>
    </source>
</evidence>
<evidence type="ECO:0000313" key="14">
    <source>
        <dbReference type="Proteomes" id="UP000238479"/>
    </source>
</evidence>
<keyword evidence="6" id="KW-0276">Fatty acid metabolism</keyword>
<evidence type="ECO:0000256" key="11">
    <source>
        <dbReference type="ARBA" id="ARBA00023160"/>
    </source>
</evidence>
<feature type="transmembrane region" description="Helical" evidence="12">
    <location>
        <begin position="21"/>
        <end position="42"/>
    </location>
</feature>
<accession>A0A2P6PGH8</accession>
<feature type="transmembrane region" description="Helical" evidence="12">
    <location>
        <begin position="155"/>
        <end position="174"/>
    </location>
</feature>
<dbReference type="GO" id="GO:0016717">
    <property type="term" value="F:oxidoreductase activity, acting on paired donors, with oxidation of a pair of donors resulting in the reduction of molecular oxygen to two molecules of water"/>
    <property type="evidence" value="ECO:0007669"/>
    <property type="project" value="InterPro"/>
</dbReference>
<dbReference type="PANTHER" id="PTHR11351:SF31">
    <property type="entry name" value="DESATURASE 1, ISOFORM A-RELATED"/>
    <property type="match status" value="1"/>
</dbReference>
<keyword evidence="9" id="KW-0443">Lipid metabolism</keyword>
<evidence type="ECO:0000256" key="1">
    <source>
        <dbReference type="ARBA" id="ARBA00004141"/>
    </source>
</evidence>
<evidence type="ECO:0000256" key="7">
    <source>
        <dbReference type="ARBA" id="ARBA00022989"/>
    </source>
</evidence>
<evidence type="ECO:0000256" key="10">
    <source>
        <dbReference type="ARBA" id="ARBA00023136"/>
    </source>
</evidence>
<evidence type="ECO:0000256" key="8">
    <source>
        <dbReference type="ARBA" id="ARBA00023002"/>
    </source>
</evidence>
<evidence type="ECO:0000256" key="4">
    <source>
        <dbReference type="ARBA" id="ARBA00022516"/>
    </source>
</evidence>
<name>A0A2P6PGH8_ROSCH</name>
<evidence type="ECO:0000256" key="3">
    <source>
        <dbReference type="ARBA" id="ARBA00009295"/>
    </source>
</evidence>
<reference evidence="13 14" key="1">
    <citation type="journal article" date="2018" name="Nat. Genet.">
        <title>The Rosa genome provides new insights in the design of modern roses.</title>
        <authorList>
            <person name="Bendahmane M."/>
        </authorList>
    </citation>
    <scope>NUCLEOTIDE SEQUENCE [LARGE SCALE GENOMIC DNA]</scope>
    <source>
        <strain evidence="14">cv. Old Blush</strain>
    </source>
</reference>
<dbReference type="AlphaFoldDB" id="A0A2P6PGH8"/>
<comment type="pathway">
    <text evidence="2">Lipid metabolism.</text>
</comment>
<keyword evidence="14" id="KW-1185">Reference proteome</keyword>
<dbReference type="STRING" id="74649.A0A2P6PGH8"/>
<gene>
    <name evidence="13" type="ORF">RchiOBHm_Chr7g0234741</name>
</gene>
<sequence length="234" mass="26751">MARLLWVVQKPVYFLGRQWNGVDIASVFTLTAIHLLALLAPFSFTWSAFWLAVVLYYVTGVGVTLSFHRNLAHKSFKLPKWLEYFFTYCAVHSLQLAQESPPVYGHPRATLIPLLRVSGLVTLVGSLIFVNDLEVMMDGYTINVGDLKKQSYHKFLHYTYPYHCIACGVVLYRIGGMPYLVWALVIEFLLPFLISKCIVLSIYARLVGSKVPIVMLKRRIWSLFEPKSIFGKIL</sequence>